<comment type="caution">
    <text evidence="2">The sequence shown here is derived from an EMBL/GenBank/DDBJ whole genome shotgun (WGS) entry which is preliminary data.</text>
</comment>
<feature type="region of interest" description="Disordered" evidence="1">
    <location>
        <begin position="1"/>
        <end position="97"/>
    </location>
</feature>
<dbReference type="EMBL" id="ML986811">
    <property type="protein sequence ID" value="KAF2257941.1"/>
    <property type="molecule type" value="Genomic_DNA"/>
</dbReference>
<protein>
    <submittedName>
        <fullName evidence="2">Uncharacterized protein</fullName>
    </submittedName>
</protein>
<feature type="compositionally biased region" description="Polar residues" evidence="1">
    <location>
        <begin position="1"/>
        <end position="54"/>
    </location>
</feature>
<proteinExistence type="predicted"/>
<reference evidence="3" key="1">
    <citation type="journal article" date="2020" name="Stud. Mycol.">
        <title>101 Dothideomycetes genomes: A test case for predicting lifestyles and emergence of pathogens.</title>
        <authorList>
            <person name="Haridas S."/>
            <person name="Albert R."/>
            <person name="Binder M."/>
            <person name="Bloem J."/>
            <person name="LaButti K."/>
            <person name="Salamov A."/>
            <person name="Andreopoulos B."/>
            <person name="Baker S."/>
            <person name="Barry K."/>
            <person name="Bills G."/>
            <person name="Bluhm B."/>
            <person name="Cannon C."/>
            <person name="Castanera R."/>
            <person name="Culley D."/>
            <person name="Daum C."/>
            <person name="Ezra D."/>
            <person name="Gonzalez J."/>
            <person name="Henrissat B."/>
            <person name="Kuo A."/>
            <person name="Liang C."/>
            <person name="Lipzen A."/>
            <person name="Lutzoni F."/>
            <person name="Magnuson J."/>
            <person name="Mondo S."/>
            <person name="Nolan M."/>
            <person name="Ohm R."/>
            <person name="Pangilinan J."/>
            <person name="Park H.-J."/>
            <person name="Ramirez L."/>
            <person name="Alfaro M."/>
            <person name="Sun H."/>
            <person name="Tritt A."/>
            <person name="Yoshinaga Y."/>
            <person name="Zwiers L.-H."/>
            <person name="Turgeon B."/>
            <person name="Goodwin S."/>
            <person name="Spatafora J."/>
            <person name="Crous P."/>
            <person name="Grigoriev I."/>
        </authorList>
    </citation>
    <scope>NUCLEOTIDE SEQUENCE [LARGE SCALE GENOMIC DNA]</scope>
    <source>
        <strain evidence="3">CBS 304.66</strain>
    </source>
</reference>
<gene>
    <name evidence="2" type="ORF">CC78DRAFT_538172</name>
</gene>
<evidence type="ECO:0000313" key="3">
    <source>
        <dbReference type="Proteomes" id="UP000800093"/>
    </source>
</evidence>
<dbReference type="AlphaFoldDB" id="A0A9P4JWS6"/>
<keyword evidence="3" id="KW-1185">Reference proteome</keyword>
<evidence type="ECO:0000256" key="1">
    <source>
        <dbReference type="SAM" id="MobiDB-lite"/>
    </source>
</evidence>
<name>A0A9P4JWS6_9PLEO</name>
<sequence length="97" mass="10294">MPRDQSNASTQGDTSNSQQCNGSAPTDRVGNTNSQARNNAQNGETTPHNGQESAPGNDAEASLPSVNVNDMVMDASKYRNLDLSPLYERSKDGSHKG</sequence>
<accession>A0A9P4JWS6</accession>
<dbReference type="Proteomes" id="UP000800093">
    <property type="component" value="Unassembled WGS sequence"/>
</dbReference>
<feature type="compositionally biased region" description="Basic and acidic residues" evidence="1">
    <location>
        <begin position="88"/>
        <end position="97"/>
    </location>
</feature>
<evidence type="ECO:0000313" key="2">
    <source>
        <dbReference type="EMBL" id="KAF2257941.1"/>
    </source>
</evidence>
<organism evidence="2 3">
    <name type="scientific">Lojkania enalia</name>
    <dbReference type="NCBI Taxonomy" id="147567"/>
    <lineage>
        <taxon>Eukaryota</taxon>
        <taxon>Fungi</taxon>
        <taxon>Dikarya</taxon>
        <taxon>Ascomycota</taxon>
        <taxon>Pezizomycotina</taxon>
        <taxon>Dothideomycetes</taxon>
        <taxon>Pleosporomycetidae</taxon>
        <taxon>Pleosporales</taxon>
        <taxon>Pleosporales incertae sedis</taxon>
        <taxon>Lojkania</taxon>
    </lineage>
</organism>